<name>A0ABU1VPT1_9GAMM</name>
<accession>A0ABU1VPT1</accession>
<evidence type="ECO:0000259" key="1">
    <source>
        <dbReference type="Pfam" id="PF18287"/>
    </source>
</evidence>
<organism evidence="2 3">
    <name type="scientific">Agrilutibacter niabensis</name>
    <dbReference type="NCBI Taxonomy" id="380628"/>
    <lineage>
        <taxon>Bacteria</taxon>
        <taxon>Pseudomonadati</taxon>
        <taxon>Pseudomonadota</taxon>
        <taxon>Gammaproteobacteria</taxon>
        <taxon>Lysobacterales</taxon>
        <taxon>Lysobacteraceae</taxon>
        <taxon>Agrilutibacter</taxon>
    </lineage>
</organism>
<dbReference type="Gene3D" id="1.20.5.1210">
    <property type="entry name" value="Integron cassette protein helical domain"/>
    <property type="match status" value="1"/>
</dbReference>
<dbReference type="Gene3D" id="2.20.20.40">
    <property type="entry name" value="Integron cassette protein"/>
    <property type="match status" value="1"/>
</dbReference>
<proteinExistence type="predicted"/>
<reference evidence="2 3" key="1">
    <citation type="submission" date="2023-07" db="EMBL/GenBank/DDBJ databases">
        <title>Sorghum-associated microbial communities from plants grown in Nebraska, USA.</title>
        <authorList>
            <person name="Schachtman D."/>
        </authorList>
    </citation>
    <scope>NUCLEOTIDE SEQUENCE [LARGE SCALE GENOMIC DNA]</scope>
    <source>
        <strain evidence="2 3">BE187</strain>
    </source>
</reference>
<dbReference type="EMBL" id="JAVDVW010000001">
    <property type="protein sequence ID" value="MDR7099278.1"/>
    <property type="molecule type" value="Genomic_DNA"/>
</dbReference>
<keyword evidence="3" id="KW-1185">Reference proteome</keyword>
<feature type="domain" description="Integron Cassette Protein Hfx-Cass5" evidence="1">
    <location>
        <begin position="4"/>
        <end position="66"/>
    </location>
</feature>
<evidence type="ECO:0000313" key="3">
    <source>
        <dbReference type="Proteomes" id="UP001267878"/>
    </source>
</evidence>
<evidence type="ECO:0000313" key="2">
    <source>
        <dbReference type="EMBL" id="MDR7099278.1"/>
    </source>
</evidence>
<comment type="caution">
    <text evidence="2">The sequence shown here is derived from an EMBL/GenBank/DDBJ whole genome shotgun (WGS) entry which is preliminary data.</text>
</comment>
<dbReference type="RefSeq" id="WP_430537947.1">
    <property type="nucleotide sequence ID" value="NZ_JAVDVW010000001.1"/>
</dbReference>
<sequence length="96" mass="11044">MGYDTITRVEIDKQGRLLVFPTALKFPMIYREGVEVHWDDSVQAHYSPKPREWSYGRWLRHILDTAGTLQLTPETEWCNVDSTLKAELLEAAGHGT</sequence>
<dbReference type="Pfam" id="PF18287">
    <property type="entry name" value="Hfx_Cass5"/>
    <property type="match status" value="1"/>
</dbReference>
<dbReference type="InterPro" id="IPR041376">
    <property type="entry name" value="Hfx_Cass5"/>
</dbReference>
<gene>
    <name evidence="2" type="ORF">J2X04_001625</name>
</gene>
<dbReference type="Proteomes" id="UP001267878">
    <property type="component" value="Unassembled WGS sequence"/>
</dbReference>
<protein>
    <recommendedName>
        <fullName evidence="1">Integron Cassette Protein Hfx-Cass5 domain-containing protein</fullName>
    </recommendedName>
</protein>